<keyword evidence="2" id="KW-1185">Reference proteome</keyword>
<organism evidence="1 2">
    <name type="scientific">Ancylomarina subtilis</name>
    <dbReference type="NCBI Taxonomy" id="1639035"/>
    <lineage>
        <taxon>Bacteria</taxon>
        <taxon>Pseudomonadati</taxon>
        <taxon>Bacteroidota</taxon>
        <taxon>Bacteroidia</taxon>
        <taxon>Marinilabiliales</taxon>
        <taxon>Marinifilaceae</taxon>
        <taxon>Ancylomarina</taxon>
    </lineage>
</organism>
<accession>A0A4Q7VHR7</accession>
<evidence type="ECO:0000313" key="2">
    <source>
        <dbReference type="Proteomes" id="UP000293562"/>
    </source>
</evidence>
<comment type="caution">
    <text evidence="1">The sequence shown here is derived from an EMBL/GenBank/DDBJ whole genome shotgun (WGS) entry which is preliminary data.</text>
</comment>
<dbReference type="AlphaFoldDB" id="A0A4Q7VHR7"/>
<gene>
    <name evidence="1" type="ORF">EV201_0220</name>
</gene>
<protein>
    <submittedName>
        <fullName evidence="1">Uncharacterized protein</fullName>
    </submittedName>
</protein>
<dbReference type="EMBL" id="SHKN01000001">
    <property type="protein sequence ID" value="RZT95597.1"/>
    <property type="molecule type" value="Genomic_DNA"/>
</dbReference>
<evidence type="ECO:0000313" key="1">
    <source>
        <dbReference type="EMBL" id="RZT95597.1"/>
    </source>
</evidence>
<reference evidence="1 2" key="1">
    <citation type="submission" date="2019-02" db="EMBL/GenBank/DDBJ databases">
        <title>Genomic Encyclopedia of Type Strains, Phase IV (KMG-IV): sequencing the most valuable type-strain genomes for metagenomic binning, comparative biology and taxonomic classification.</title>
        <authorList>
            <person name="Goeker M."/>
        </authorList>
    </citation>
    <scope>NUCLEOTIDE SEQUENCE [LARGE SCALE GENOMIC DNA]</scope>
    <source>
        <strain evidence="1 2">DSM 28825</strain>
    </source>
</reference>
<dbReference type="Proteomes" id="UP000293562">
    <property type="component" value="Unassembled WGS sequence"/>
</dbReference>
<name>A0A4Q7VHR7_9BACT</name>
<proteinExistence type="predicted"/>
<sequence length="57" mass="6565">MYIANRRDSSKFNGCSPLQRHIGLIGLKSAIAYLPYTKRYRSCKETITSSEEHSEKK</sequence>